<dbReference type="RefSeq" id="WP_076375329.1">
    <property type="nucleotide sequence ID" value="NZ_FTMG01000010.1"/>
</dbReference>
<name>A0ABR6PPQ2_9SPHI</name>
<organism evidence="2 3">
    <name type="scientific">Mucilaginibacter lappiensis</name>
    <dbReference type="NCBI Taxonomy" id="354630"/>
    <lineage>
        <taxon>Bacteria</taxon>
        <taxon>Pseudomonadati</taxon>
        <taxon>Bacteroidota</taxon>
        <taxon>Sphingobacteriia</taxon>
        <taxon>Sphingobacteriales</taxon>
        <taxon>Sphingobacteriaceae</taxon>
        <taxon>Mucilaginibacter</taxon>
    </lineage>
</organism>
<dbReference type="Pfam" id="PF13175">
    <property type="entry name" value="AAA_15"/>
    <property type="match status" value="1"/>
</dbReference>
<protein>
    <submittedName>
        <fullName evidence="2">ATP-dependent endonuclease of OLD family</fullName>
    </submittedName>
</protein>
<dbReference type="EMBL" id="JACHCB010000010">
    <property type="protein sequence ID" value="MBB6111179.1"/>
    <property type="molecule type" value="Genomic_DNA"/>
</dbReference>
<keyword evidence="3" id="KW-1185">Reference proteome</keyword>
<accession>A0ABR6PPQ2</accession>
<gene>
    <name evidence="2" type="ORF">HDF23_003946</name>
</gene>
<feature type="domain" description="Endonuclease GajA/Old nuclease/RecF-like AAA" evidence="1">
    <location>
        <begin position="1"/>
        <end position="406"/>
    </location>
</feature>
<evidence type="ECO:0000313" key="3">
    <source>
        <dbReference type="Proteomes" id="UP000541583"/>
    </source>
</evidence>
<sequence length="471" mass="53953">MFISQFFASNYRSLKEIVVRFANGKNVIVGKNNCGKSNIIRGIEILVGEKFPTYQLIGDNDFYTYEDIIKDTGEIVEIPADHLFLEVTLEGRDIDQDMIMTIKKQTAFSRIHNSKDLYFKDEKTGDIIVNYDLFESLDELENRSEVEVLEQYGNGKAKKTKWMPAANLHAFLVTARSLKVFFCKSRLDEEKMGFGLIVRCAEGHYWVTHFLSKKLRDSLLTTTVISATRSHKTELRLVHYSWFGKLVAGIWNKNKILLEESSGKTYEELIRLSAEEIKSRVDTVFASNIQMVKTLLEGAIAHKAISFKFLDNAKDELYKNVQLFVNDGIDRPIHEKGTGIQSAVIIALFSLYCNDYHNNSSLLIAEEPELFLHPQARRVISAELNKFLSGSEKQERQLIISTHSTEYLKHVDLFNNTRVYKDTGGNFTIAKQLDQNTSTLLTLELKRFLWSNNSEIFFADKVVLVEGGRYS</sequence>
<evidence type="ECO:0000259" key="1">
    <source>
        <dbReference type="Pfam" id="PF13175"/>
    </source>
</evidence>
<dbReference type="SUPFAM" id="SSF52540">
    <property type="entry name" value="P-loop containing nucleoside triphosphate hydrolases"/>
    <property type="match status" value="1"/>
</dbReference>
<dbReference type="PANTHER" id="PTHR43581">
    <property type="entry name" value="ATP/GTP PHOSPHATASE"/>
    <property type="match status" value="1"/>
</dbReference>
<dbReference type="Proteomes" id="UP000541583">
    <property type="component" value="Unassembled WGS sequence"/>
</dbReference>
<dbReference type="Gene3D" id="3.40.50.300">
    <property type="entry name" value="P-loop containing nucleotide triphosphate hydrolases"/>
    <property type="match status" value="2"/>
</dbReference>
<dbReference type="InterPro" id="IPR041685">
    <property type="entry name" value="AAA_GajA/Old/RecF-like"/>
</dbReference>
<keyword evidence="2" id="KW-0540">Nuclease</keyword>
<reference evidence="2 3" key="1">
    <citation type="submission" date="2020-08" db="EMBL/GenBank/DDBJ databases">
        <title>Genomic Encyclopedia of Type Strains, Phase IV (KMG-V): Genome sequencing to study the core and pangenomes of soil and plant-associated prokaryotes.</title>
        <authorList>
            <person name="Whitman W."/>
        </authorList>
    </citation>
    <scope>NUCLEOTIDE SEQUENCE [LARGE SCALE GENOMIC DNA]</scope>
    <source>
        <strain evidence="2 3">ANJLi2</strain>
    </source>
</reference>
<comment type="caution">
    <text evidence="2">The sequence shown here is derived from an EMBL/GenBank/DDBJ whole genome shotgun (WGS) entry which is preliminary data.</text>
</comment>
<proteinExistence type="predicted"/>
<dbReference type="GO" id="GO:0004519">
    <property type="term" value="F:endonuclease activity"/>
    <property type="evidence" value="ECO:0007669"/>
    <property type="project" value="UniProtKB-KW"/>
</dbReference>
<dbReference type="InterPro" id="IPR027417">
    <property type="entry name" value="P-loop_NTPase"/>
</dbReference>
<dbReference type="PANTHER" id="PTHR43581:SF4">
    <property type="entry name" value="ATP_GTP PHOSPHATASE"/>
    <property type="match status" value="1"/>
</dbReference>
<keyword evidence="2" id="KW-0378">Hydrolase</keyword>
<keyword evidence="2" id="KW-0255">Endonuclease</keyword>
<evidence type="ECO:0000313" key="2">
    <source>
        <dbReference type="EMBL" id="MBB6111179.1"/>
    </source>
</evidence>
<dbReference type="InterPro" id="IPR051396">
    <property type="entry name" value="Bact_Antivir_Def_Nuclease"/>
</dbReference>